<dbReference type="InterPro" id="IPR027450">
    <property type="entry name" value="AlkB-like"/>
</dbReference>
<sequence>MFRGVAIKVAIRKYCSSAWSKEFIEFRGMTQPASDDFILHPSFYNLNEQKVLLASSLRKLDSLGSREARRSRRQFALRRMAQDQIGQPINSLFLPDEFYGFEKGHFDGVIRNYRETHVSSWNEEDWPTVSSILDRLKVIMPEGKTQTHLLHLGTDGDILPHIDNLEASGSWILGVSLGAERILRMENENVTFDVLLPSGSVYLQRGTFRISYKHSILRNSTFRGRVLNGGQRVSIMIRDIREEHQCL</sequence>
<dbReference type="InterPro" id="IPR032870">
    <property type="entry name" value="ALKBH7-like"/>
</dbReference>
<feature type="domain" description="Alpha-ketoglutarate-dependent dioxygenase AlkB-like" evidence="1">
    <location>
        <begin position="111"/>
        <end position="238"/>
    </location>
</feature>
<dbReference type="GO" id="GO:0006631">
    <property type="term" value="P:fatty acid metabolic process"/>
    <property type="evidence" value="ECO:0007669"/>
    <property type="project" value="TreeGrafter"/>
</dbReference>
<dbReference type="Proteomes" id="UP000294933">
    <property type="component" value="Unassembled WGS sequence"/>
</dbReference>
<dbReference type="VEuPathDB" id="FungiDB:BD410DRAFT_413717"/>
<dbReference type="SUPFAM" id="SSF51197">
    <property type="entry name" value="Clavaminate synthase-like"/>
    <property type="match status" value="1"/>
</dbReference>
<keyword evidence="3" id="KW-1185">Reference proteome</keyword>
<dbReference type="GO" id="GO:0005759">
    <property type="term" value="C:mitochondrial matrix"/>
    <property type="evidence" value="ECO:0007669"/>
    <property type="project" value="TreeGrafter"/>
</dbReference>
<dbReference type="PANTHER" id="PTHR21052:SF0">
    <property type="entry name" value="ALPHA-KETOGLUTARATE-DEPENDENT DIOXYGENASE ALKB HOMOLOG 7, MITOCHONDRIAL"/>
    <property type="match status" value="1"/>
</dbReference>
<dbReference type="InterPro" id="IPR037151">
    <property type="entry name" value="AlkB-like_sf"/>
</dbReference>
<dbReference type="OrthoDB" id="28127at2759"/>
<gene>
    <name evidence="2" type="ORF">BD410DRAFT_413717</name>
</gene>
<reference evidence="2 3" key="1">
    <citation type="submission" date="2018-06" db="EMBL/GenBank/DDBJ databases">
        <title>A transcriptomic atlas of mushroom development highlights an independent origin of complex multicellularity.</title>
        <authorList>
            <consortium name="DOE Joint Genome Institute"/>
            <person name="Krizsan K."/>
            <person name="Almasi E."/>
            <person name="Merenyi Z."/>
            <person name="Sahu N."/>
            <person name="Viragh M."/>
            <person name="Koszo T."/>
            <person name="Mondo S."/>
            <person name="Kiss B."/>
            <person name="Balint B."/>
            <person name="Kues U."/>
            <person name="Barry K."/>
            <person name="Hegedus J.C."/>
            <person name="Henrissat B."/>
            <person name="Johnson J."/>
            <person name="Lipzen A."/>
            <person name="Ohm R."/>
            <person name="Nagy I."/>
            <person name="Pangilinan J."/>
            <person name="Yan J."/>
            <person name="Xiong Y."/>
            <person name="Grigoriev I.V."/>
            <person name="Hibbett D.S."/>
            <person name="Nagy L.G."/>
        </authorList>
    </citation>
    <scope>NUCLEOTIDE SEQUENCE [LARGE SCALE GENOMIC DNA]</scope>
    <source>
        <strain evidence="2 3">SZMC22713</strain>
    </source>
</reference>
<dbReference type="Gene3D" id="2.60.120.590">
    <property type="entry name" value="Alpha-ketoglutarate-dependent dioxygenase AlkB-like"/>
    <property type="match status" value="1"/>
</dbReference>
<dbReference type="GO" id="GO:0016706">
    <property type="term" value="F:2-oxoglutarate-dependent dioxygenase activity"/>
    <property type="evidence" value="ECO:0007669"/>
    <property type="project" value="TreeGrafter"/>
</dbReference>
<name>A0A4Y7QIR5_9AGAM</name>
<organism evidence="2 3">
    <name type="scientific">Rickenella mellea</name>
    <dbReference type="NCBI Taxonomy" id="50990"/>
    <lineage>
        <taxon>Eukaryota</taxon>
        <taxon>Fungi</taxon>
        <taxon>Dikarya</taxon>
        <taxon>Basidiomycota</taxon>
        <taxon>Agaricomycotina</taxon>
        <taxon>Agaricomycetes</taxon>
        <taxon>Hymenochaetales</taxon>
        <taxon>Rickenellaceae</taxon>
        <taxon>Rickenella</taxon>
    </lineage>
</organism>
<dbReference type="PANTHER" id="PTHR21052">
    <property type="entry name" value="SPERMATOGENESIS ASSOCIATED 11-RELATED"/>
    <property type="match status" value="1"/>
</dbReference>
<evidence type="ECO:0000259" key="1">
    <source>
        <dbReference type="Pfam" id="PF13532"/>
    </source>
</evidence>
<protein>
    <recommendedName>
        <fullName evidence="1">Alpha-ketoglutarate-dependent dioxygenase AlkB-like domain-containing protein</fullName>
    </recommendedName>
</protein>
<dbReference type="STRING" id="50990.A0A4Y7QIR5"/>
<evidence type="ECO:0000313" key="3">
    <source>
        <dbReference type="Proteomes" id="UP000294933"/>
    </source>
</evidence>
<accession>A0A4Y7QIR5</accession>
<dbReference type="EMBL" id="ML170159">
    <property type="protein sequence ID" value="TDL27305.1"/>
    <property type="molecule type" value="Genomic_DNA"/>
</dbReference>
<dbReference type="Pfam" id="PF13532">
    <property type="entry name" value="2OG-FeII_Oxy_2"/>
    <property type="match status" value="1"/>
</dbReference>
<dbReference type="GO" id="GO:0006974">
    <property type="term" value="P:DNA damage response"/>
    <property type="evidence" value="ECO:0007669"/>
    <property type="project" value="InterPro"/>
</dbReference>
<dbReference type="AlphaFoldDB" id="A0A4Y7QIR5"/>
<evidence type="ECO:0000313" key="2">
    <source>
        <dbReference type="EMBL" id="TDL27305.1"/>
    </source>
</evidence>
<proteinExistence type="predicted"/>